<keyword evidence="5" id="KW-0472">Membrane</keyword>
<evidence type="ECO:0008006" key="9">
    <source>
        <dbReference type="Google" id="ProtNLM"/>
    </source>
</evidence>
<dbReference type="PANTHER" id="PTHR24238">
    <property type="entry name" value="G-PROTEIN COUPLED RECEPTOR"/>
    <property type="match status" value="1"/>
</dbReference>
<protein>
    <recommendedName>
        <fullName evidence="9">G-protein coupled receptors family 1 profile domain-containing protein</fullName>
    </recommendedName>
</protein>
<dbReference type="CDD" id="cd00637">
    <property type="entry name" value="7tm_classA_rhodopsin-like"/>
    <property type="match status" value="1"/>
</dbReference>
<gene>
    <name evidence="7" type="ORF">BYL167_LOCUS40381</name>
    <name evidence="6" type="ORF">GIL414_LOCUS35336</name>
</gene>
<keyword evidence="5" id="KW-0812">Transmembrane</keyword>
<evidence type="ECO:0000256" key="2">
    <source>
        <dbReference type="ARBA" id="ARBA00023040"/>
    </source>
</evidence>
<evidence type="ECO:0000313" key="7">
    <source>
        <dbReference type="EMBL" id="CAF4607024.1"/>
    </source>
</evidence>
<name>A0A8S2Z2U9_9BILA</name>
<feature type="transmembrane region" description="Helical" evidence="5">
    <location>
        <begin position="150"/>
        <end position="171"/>
    </location>
</feature>
<evidence type="ECO:0000256" key="3">
    <source>
        <dbReference type="ARBA" id="ARBA00023170"/>
    </source>
</evidence>
<dbReference type="SUPFAM" id="SSF81321">
    <property type="entry name" value="Family A G protein-coupled receptor-like"/>
    <property type="match status" value="1"/>
</dbReference>
<organism evidence="7 8">
    <name type="scientific">Rotaria magnacalcarata</name>
    <dbReference type="NCBI Taxonomy" id="392030"/>
    <lineage>
        <taxon>Eukaryota</taxon>
        <taxon>Metazoa</taxon>
        <taxon>Spiralia</taxon>
        <taxon>Gnathifera</taxon>
        <taxon>Rotifera</taxon>
        <taxon>Eurotatoria</taxon>
        <taxon>Bdelloidea</taxon>
        <taxon>Philodinida</taxon>
        <taxon>Philodinidae</taxon>
        <taxon>Rotaria</taxon>
    </lineage>
</organism>
<feature type="transmembrane region" description="Helical" evidence="5">
    <location>
        <begin position="183"/>
        <end position="202"/>
    </location>
</feature>
<comment type="subcellular location">
    <subcellularLocation>
        <location evidence="1">Membrane</location>
        <topology evidence="1">Multi-pass membrane protein</topology>
    </subcellularLocation>
</comment>
<sequence>TSETASDDLQASTEKFSNLKQVSFQIEDNDNEIINNNNDKQQLSFRTNSFDTGLYPNTETYYTFQCPCSKARQILIKFHFAYPTFDINPRLCCSSCCLKKSPSLNEHELSMINSTEYETSSLPNTQAKHSLISNSAILRKQLHRHRLKQIRMASTFLLITVSFVLFYLPSILNAGRYIKSPLIIYYLYLCTHALNPIIYCFMNRSLRAYVFTMFRCGPRRKERNIISGATTTLER</sequence>
<keyword evidence="3" id="KW-0675">Receptor</keyword>
<accession>A0A8S2Z2U9</accession>
<dbReference type="GO" id="GO:0004930">
    <property type="term" value="F:G protein-coupled receptor activity"/>
    <property type="evidence" value="ECO:0007669"/>
    <property type="project" value="UniProtKB-KW"/>
</dbReference>
<dbReference type="EMBL" id="CAJOBJ010084393">
    <property type="protein sequence ID" value="CAF4514641.1"/>
    <property type="molecule type" value="Genomic_DNA"/>
</dbReference>
<evidence type="ECO:0000256" key="4">
    <source>
        <dbReference type="ARBA" id="ARBA00023224"/>
    </source>
</evidence>
<dbReference type="GO" id="GO:0016020">
    <property type="term" value="C:membrane"/>
    <property type="evidence" value="ECO:0007669"/>
    <property type="project" value="UniProtKB-SubCell"/>
</dbReference>
<dbReference type="Gene3D" id="1.20.1070.10">
    <property type="entry name" value="Rhodopsin 7-helix transmembrane proteins"/>
    <property type="match status" value="1"/>
</dbReference>
<dbReference type="AlphaFoldDB" id="A0A8S2Z2U9"/>
<dbReference type="Proteomes" id="UP000681720">
    <property type="component" value="Unassembled WGS sequence"/>
</dbReference>
<proteinExistence type="predicted"/>
<reference evidence="7" key="1">
    <citation type="submission" date="2021-02" db="EMBL/GenBank/DDBJ databases">
        <authorList>
            <person name="Nowell W R."/>
        </authorList>
    </citation>
    <scope>NUCLEOTIDE SEQUENCE</scope>
</reference>
<dbReference type="PANTHER" id="PTHR24238:SF47">
    <property type="entry name" value="ECDYSTEROIDS_DOPAMINE RECEPTOR-RELATED"/>
    <property type="match status" value="1"/>
</dbReference>
<keyword evidence="2" id="KW-0297">G-protein coupled receptor</keyword>
<keyword evidence="5" id="KW-1133">Transmembrane helix</keyword>
<evidence type="ECO:0000313" key="6">
    <source>
        <dbReference type="EMBL" id="CAF4514641.1"/>
    </source>
</evidence>
<keyword evidence="4" id="KW-0807">Transducer</keyword>
<evidence type="ECO:0000256" key="5">
    <source>
        <dbReference type="SAM" id="Phobius"/>
    </source>
</evidence>
<comment type="caution">
    <text evidence="7">The sequence shown here is derived from an EMBL/GenBank/DDBJ whole genome shotgun (WGS) entry which is preliminary data.</text>
</comment>
<feature type="non-terminal residue" evidence="7">
    <location>
        <position position="1"/>
    </location>
</feature>
<evidence type="ECO:0000313" key="8">
    <source>
        <dbReference type="Proteomes" id="UP000681967"/>
    </source>
</evidence>
<evidence type="ECO:0000256" key="1">
    <source>
        <dbReference type="ARBA" id="ARBA00004141"/>
    </source>
</evidence>
<dbReference type="Proteomes" id="UP000681967">
    <property type="component" value="Unassembled WGS sequence"/>
</dbReference>
<dbReference type="EMBL" id="CAJOBH010099727">
    <property type="protein sequence ID" value="CAF4607024.1"/>
    <property type="molecule type" value="Genomic_DNA"/>
</dbReference>